<dbReference type="SUPFAM" id="SSF47384">
    <property type="entry name" value="Homodimeric domain of signal transducing histidine kinase"/>
    <property type="match status" value="1"/>
</dbReference>
<dbReference type="AlphaFoldDB" id="A0A316TKU5"/>
<evidence type="ECO:0000256" key="1">
    <source>
        <dbReference type="ARBA" id="ARBA00000085"/>
    </source>
</evidence>
<dbReference type="Gene3D" id="3.30.565.10">
    <property type="entry name" value="Histidine kinase-like ATPase, C-terminal domain"/>
    <property type="match status" value="1"/>
</dbReference>
<dbReference type="InterPro" id="IPR036890">
    <property type="entry name" value="HATPase_C_sf"/>
</dbReference>
<evidence type="ECO:0000256" key="2">
    <source>
        <dbReference type="ARBA" id="ARBA00012438"/>
    </source>
</evidence>
<dbReference type="EMBL" id="QGGB01000011">
    <property type="protein sequence ID" value="PWN05167.1"/>
    <property type="molecule type" value="Genomic_DNA"/>
</dbReference>
<comment type="catalytic activity">
    <reaction evidence="1">
        <text>ATP + protein L-histidine = ADP + protein N-phospho-L-histidine.</text>
        <dbReference type="EC" id="2.7.13.3"/>
    </reaction>
</comment>
<feature type="domain" description="Signal transduction histidine kinase dimerisation/phosphoacceptor" evidence="3">
    <location>
        <begin position="103"/>
        <end position="168"/>
    </location>
</feature>
<dbReference type="EC" id="2.7.13.3" evidence="2"/>
<dbReference type="Gene3D" id="1.10.287.130">
    <property type="match status" value="1"/>
</dbReference>
<organism evidence="4 5">
    <name type="scientific">Rhodohalobacter mucosus</name>
    <dbReference type="NCBI Taxonomy" id="2079485"/>
    <lineage>
        <taxon>Bacteria</taxon>
        <taxon>Pseudomonadati</taxon>
        <taxon>Balneolota</taxon>
        <taxon>Balneolia</taxon>
        <taxon>Balneolales</taxon>
        <taxon>Balneolaceae</taxon>
        <taxon>Rhodohalobacter</taxon>
    </lineage>
</organism>
<keyword evidence="5" id="KW-1185">Reference proteome</keyword>
<sequence>MGDFDKLFDDHHQPVLYSDTDTEEFYLNRAAQKEFSRLEPKLSKQKFEEYFKPTSIPACIPVCQADNRVYQMQKETLTFGGRSVTKWTLVKSKSPTDPFLIGHYRTISQMIVHQFRSPLTAARGYLDLISENESDEKKLQYLRKMGDGIDEIFRFLNRAESFARDQEPDVSEFESVKLRDSLLSGFSSDQRNRIQFSPKPLNFNIISDFSMLLTMLTELTSNALQASGNTVQISLSDSGRLSVTNSFNPESPPDPAHFSLPFSSSRSLHLGLGIPACEQICHKLHLEFSWSISQNDHTITFYINGLQVR</sequence>
<evidence type="ECO:0000313" key="5">
    <source>
        <dbReference type="Proteomes" id="UP000245533"/>
    </source>
</evidence>
<proteinExistence type="predicted"/>
<dbReference type="Pfam" id="PF00512">
    <property type="entry name" value="HisKA"/>
    <property type="match status" value="1"/>
</dbReference>
<gene>
    <name evidence="4" type="ORF">DDZ15_15700</name>
</gene>
<reference evidence="4 5" key="1">
    <citation type="submission" date="2018-05" db="EMBL/GenBank/DDBJ databases">
        <title>Rhodohalobacter halophilus gen. nov., sp. nov., a moderately halophilic member of the family Balneolaceae.</title>
        <authorList>
            <person name="Liu Z.-W."/>
        </authorList>
    </citation>
    <scope>NUCLEOTIDE SEQUENCE [LARGE SCALE GENOMIC DNA]</scope>
    <source>
        <strain evidence="4 5">8A47</strain>
    </source>
</reference>
<dbReference type="InterPro" id="IPR003661">
    <property type="entry name" value="HisK_dim/P_dom"/>
</dbReference>
<dbReference type="GO" id="GO:0000155">
    <property type="term" value="F:phosphorelay sensor kinase activity"/>
    <property type="evidence" value="ECO:0007669"/>
    <property type="project" value="InterPro"/>
</dbReference>
<evidence type="ECO:0000313" key="4">
    <source>
        <dbReference type="EMBL" id="PWN05167.1"/>
    </source>
</evidence>
<name>A0A316TKU5_9BACT</name>
<dbReference type="CDD" id="cd00082">
    <property type="entry name" value="HisKA"/>
    <property type="match status" value="1"/>
</dbReference>
<evidence type="ECO:0000259" key="3">
    <source>
        <dbReference type="SMART" id="SM00388"/>
    </source>
</evidence>
<accession>A0A316TKU5</accession>
<comment type="caution">
    <text evidence="4">The sequence shown here is derived from an EMBL/GenBank/DDBJ whole genome shotgun (WGS) entry which is preliminary data.</text>
</comment>
<dbReference type="InterPro" id="IPR036097">
    <property type="entry name" value="HisK_dim/P_sf"/>
</dbReference>
<protein>
    <recommendedName>
        <fullName evidence="2">histidine kinase</fullName>
        <ecNumber evidence="2">2.7.13.3</ecNumber>
    </recommendedName>
</protein>
<dbReference type="SUPFAM" id="SSF55874">
    <property type="entry name" value="ATPase domain of HSP90 chaperone/DNA topoisomerase II/histidine kinase"/>
    <property type="match status" value="1"/>
</dbReference>
<dbReference type="RefSeq" id="WP_109648075.1">
    <property type="nucleotide sequence ID" value="NZ_QGGB01000011.1"/>
</dbReference>
<dbReference type="Proteomes" id="UP000245533">
    <property type="component" value="Unassembled WGS sequence"/>
</dbReference>
<dbReference type="SMART" id="SM00388">
    <property type="entry name" value="HisKA"/>
    <property type="match status" value="1"/>
</dbReference>